<dbReference type="PANTHER" id="PTHR32089:SF112">
    <property type="entry name" value="LYSOZYME-LIKE PROTEIN-RELATED"/>
    <property type="match status" value="1"/>
</dbReference>
<accession>A0A1G4RHZ5</accession>
<dbReference type="STRING" id="260084.SAMN02927928_1919"/>
<keyword evidence="3" id="KW-1133">Transmembrane helix</keyword>
<protein>
    <submittedName>
        <fullName evidence="5">Methyl-accepting chemotaxis protein</fullName>
    </submittedName>
</protein>
<evidence type="ECO:0000313" key="5">
    <source>
        <dbReference type="EMBL" id="SCW56125.1"/>
    </source>
</evidence>
<organism evidence="5 6">
    <name type="scientific">Asticcacaulis taihuensis</name>
    <dbReference type="NCBI Taxonomy" id="260084"/>
    <lineage>
        <taxon>Bacteria</taxon>
        <taxon>Pseudomonadati</taxon>
        <taxon>Pseudomonadota</taxon>
        <taxon>Alphaproteobacteria</taxon>
        <taxon>Caulobacterales</taxon>
        <taxon>Caulobacteraceae</taxon>
        <taxon>Asticcacaulis</taxon>
    </lineage>
</organism>
<proteinExistence type="predicted"/>
<gene>
    <name evidence="5" type="ORF">SAMN02927928_1919</name>
</gene>
<keyword evidence="3" id="KW-0472">Membrane</keyword>
<evidence type="ECO:0000256" key="3">
    <source>
        <dbReference type="SAM" id="Phobius"/>
    </source>
</evidence>
<dbReference type="SMART" id="SM00283">
    <property type="entry name" value="MA"/>
    <property type="match status" value="1"/>
</dbReference>
<feature type="transmembrane region" description="Helical" evidence="3">
    <location>
        <begin position="253"/>
        <end position="275"/>
    </location>
</feature>
<sequence>MPHSGNDDIVKNAIITWGCFEAMKQFGDVINRRITITGRMWLLGFLMILPVLFTGYLLYQTHHTTIDFANTEVNGTRQLKTLWPDVIADARDGSRKDGERLTVINEQIARIADQSNLTLDPNLDSYYLMDAVAVKLPALLVEGQAAFAAPDSGDEDAARLMHRTLFATEMARLKASADKSGQYSRRKSLSPETQAALEALSTAAKQLEQAPDQAAYSQFVGAADTFFGHGRDDLETILARRIAKETRRLMTELGVALGVLVVALCLTIIIATGLSRRLKVLSGMMQRLVKGETVSDIPYQSDLHETGVIVQTLIAFRRNLAETEEMRLTQHRLEEESITARRAAMLDMADHFETSVLGIIEGLGQSTQALGRTAMELSAQAGQTRNRSHDVAQAMETASGNIQSVAGATEEMAASSSAISDQATQASEAAAAAAAKAQETMACVEEMNMAASRIGTTIELITRITAQTNLLALNATIEAARADTAGRGFSVVATEVKALAQQTALATEEIRGQIRAVQEATGHAAEAMSTISGMVVGLSDISGTISQSVGQQTSAVGEISRATAEVAMKTSDITEAVDEVRTTAGQTGYQAEGALREVRQLTTQTEALKATALDFLATVRAA</sequence>
<keyword evidence="3" id="KW-0812">Transmembrane</keyword>
<dbReference type="GO" id="GO:0016020">
    <property type="term" value="C:membrane"/>
    <property type="evidence" value="ECO:0007669"/>
    <property type="project" value="InterPro"/>
</dbReference>
<keyword evidence="6" id="KW-1185">Reference proteome</keyword>
<evidence type="ECO:0000313" key="6">
    <source>
        <dbReference type="Proteomes" id="UP000199150"/>
    </source>
</evidence>
<reference evidence="6" key="1">
    <citation type="submission" date="2016-10" db="EMBL/GenBank/DDBJ databases">
        <authorList>
            <person name="Varghese N."/>
            <person name="Submissions S."/>
        </authorList>
    </citation>
    <scope>NUCLEOTIDE SEQUENCE [LARGE SCALE GENOMIC DNA]</scope>
    <source>
        <strain evidence="6">CGMCC 1.3431</strain>
    </source>
</reference>
<evidence type="ECO:0000256" key="1">
    <source>
        <dbReference type="ARBA" id="ARBA00023224"/>
    </source>
</evidence>
<dbReference type="GO" id="GO:0007165">
    <property type="term" value="P:signal transduction"/>
    <property type="evidence" value="ECO:0007669"/>
    <property type="project" value="UniProtKB-KW"/>
</dbReference>
<dbReference type="Gene3D" id="6.10.340.10">
    <property type="match status" value="1"/>
</dbReference>
<dbReference type="AlphaFoldDB" id="A0A1G4RHZ5"/>
<evidence type="ECO:0000259" key="4">
    <source>
        <dbReference type="PROSITE" id="PS50111"/>
    </source>
</evidence>
<dbReference type="SUPFAM" id="SSF58104">
    <property type="entry name" value="Methyl-accepting chemotaxis protein (MCP) signaling domain"/>
    <property type="match status" value="1"/>
</dbReference>
<feature type="transmembrane region" description="Helical" evidence="3">
    <location>
        <begin position="40"/>
        <end position="59"/>
    </location>
</feature>
<dbReference type="Pfam" id="PF00015">
    <property type="entry name" value="MCPsignal"/>
    <property type="match status" value="1"/>
</dbReference>
<evidence type="ECO:0000256" key="2">
    <source>
        <dbReference type="PROSITE-ProRule" id="PRU00284"/>
    </source>
</evidence>
<feature type="domain" description="Methyl-accepting transducer" evidence="4">
    <location>
        <begin position="366"/>
        <end position="588"/>
    </location>
</feature>
<dbReference type="PROSITE" id="PS50111">
    <property type="entry name" value="CHEMOTAXIS_TRANSDUC_2"/>
    <property type="match status" value="1"/>
</dbReference>
<dbReference type="Proteomes" id="UP000199150">
    <property type="component" value="Unassembled WGS sequence"/>
</dbReference>
<name>A0A1G4RHZ5_9CAUL</name>
<keyword evidence="1 2" id="KW-0807">Transducer</keyword>
<dbReference type="EMBL" id="FMTS01000002">
    <property type="protein sequence ID" value="SCW56125.1"/>
    <property type="molecule type" value="Genomic_DNA"/>
</dbReference>
<dbReference type="InterPro" id="IPR004089">
    <property type="entry name" value="MCPsignal_dom"/>
</dbReference>
<dbReference type="PANTHER" id="PTHR32089">
    <property type="entry name" value="METHYL-ACCEPTING CHEMOTAXIS PROTEIN MCPB"/>
    <property type="match status" value="1"/>
</dbReference>
<dbReference type="Gene3D" id="1.10.287.950">
    <property type="entry name" value="Methyl-accepting chemotaxis protein"/>
    <property type="match status" value="1"/>
</dbReference>